<evidence type="ECO:0000313" key="3">
    <source>
        <dbReference type="Proteomes" id="UP001501251"/>
    </source>
</evidence>
<sequence>MKKHLRLLATQLLAAALVLTAFSGPARAETPESDPQLAAEWQTAWDTYKFYKNTPPLPGSGRSRAKDSISITINAPVKHVFSAYSNINNHLGMHSFLKRVVTHKDWSQAGKRYINFTAVEEIPYEGSIVVSNTHAQQRIDKAGLYYETDTWSLPNVVTHQKIVFKKLTPGKTQVTEYLTFDADDTLIDFALANGVASHEATQAALKQAIENGDL</sequence>
<evidence type="ECO:0000313" key="2">
    <source>
        <dbReference type="EMBL" id="GAA4210624.1"/>
    </source>
</evidence>
<feature type="chain" id="PRO_5045433796" evidence="1">
    <location>
        <begin position="29"/>
        <end position="214"/>
    </location>
</feature>
<comment type="caution">
    <text evidence="2">The sequence shown here is derived from an EMBL/GenBank/DDBJ whole genome shotgun (WGS) entry which is preliminary data.</text>
</comment>
<evidence type="ECO:0000256" key="1">
    <source>
        <dbReference type="SAM" id="SignalP"/>
    </source>
</evidence>
<gene>
    <name evidence="2" type="ORF">GCM10022252_78640</name>
</gene>
<keyword evidence="1" id="KW-0732">Signal</keyword>
<name>A0ABP8BMR1_9ACTN</name>
<accession>A0ABP8BMR1</accession>
<dbReference type="CDD" id="cd07812">
    <property type="entry name" value="SRPBCC"/>
    <property type="match status" value="1"/>
</dbReference>
<organism evidence="2 3">
    <name type="scientific">Streptosporangium oxazolinicum</name>
    <dbReference type="NCBI Taxonomy" id="909287"/>
    <lineage>
        <taxon>Bacteria</taxon>
        <taxon>Bacillati</taxon>
        <taxon>Actinomycetota</taxon>
        <taxon>Actinomycetes</taxon>
        <taxon>Streptosporangiales</taxon>
        <taxon>Streptosporangiaceae</taxon>
        <taxon>Streptosporangium</taxon>
    </lineage>
</organism>
<dbReference type="Proteomes" id="UP001501251">
    <property type="component" value="Unassembled WGS sequence"/>
</dbReference>
<protein>
    <submittedName>
        <fullName evidence="2">Uncharacterized protein</fullName>
    </submittedName>
</protein>
<feature type="signal peptide" evidence="1">
    <location>
        <begin position="1"/>
        <end position="28"/>
    </location>
</feature>
<dbReference type="EMBL" id="BAABAQ010000024">
    <property type="protein sequence ID" value="GAA4210624.1"/>
    <property type="molecule type" value="Genomic_DNA"/>
</dbReference>
<proteinExistence type="predicted"/>
<reference evidence="3" key="1">
    <citation type="journal article" date="2019" name="Int. J. Syst. Evol. Microbiol.">
        <title>The Global Catalogue of Microorganisms (GCM) 10K type strain sequencing project: providing services to taxonomists for standard genome sequencing and annotation.</title>
        <authorList>
            <consortium name="The Broad Institute Genomics Platform"/>
            <consortium name="The Broad Institute Genome Sequencing Center for Infectious Disease"/>
            <person name="Wu L."/>
            <person name="Ma J."/>
        </authorList>
    </citation>
    <scope>NUCLEOTIDE SEQUENCE [LARGE SCALE GENOMIC DNA]</scope>
    <source>
        <strain evidence="3">JCM 17388</strain>
    </source>
</reference>
<dbReference type="SUPFAM" id="SSF55961">
    <property type="entry name" value="Bet v1-like"/>
    <property type="match status" value="1"/>
</dbReference>
<dbReference type="RefSeq" id="WP_344923441.1">
    <property type="nucleotide sequence ID" value="NZ_BAABAQ010000024.1"/>
</dbReference>
<keyword evidence="3" id="KW-1185">Reference proteome</keyword>